<comment type="caution">
    <text evidence="1">The sequence shown here is derived from an EMBL/GenBank/DDBJ whole genome shotgun (WGS) entry which is preliminary data.</text>
</comment>
<dbReference type="EMBL" id="JACIDO010000011">
    <property type="protein sequence ID" value="MBB3937714.1"/>
    <property type="molecule type" value="Genomic_DNA"/>
</dbReference>
<organism evidence="1 2">
    <name type="scientific">Aureimonas phyllosphaerae</name>
    <dbReference type="NCBI Taxonomy" id="1166078"/>
    <lineage>
        <taxon>Bacteria</taxon>
        <taxon>Pseudomonadati</taxon>
        <taxon>Pseudomonadota</taxon>
        <taxon>Alphaproteobacteria</taxon>
        <taxon>Hyphomicrobiales</taxon>
        <taxon>Aurantimonadaceae</taxon>
        <taxon>Aureimonas</taxon>
    </lineage>
</organism>
<proteinExistence type="predicted"/>
<name>A0A7W6BTH6_9HYPH</name>
<gene>
    <name evidence="1" type="ORF">GGR05_003882</name>
</gene>
<reference evidence="1 2" key="1">
    <citation type="submission" date="2020-08" db="EMBL/GenBank/DDBJ databases">
        <title>Genomic Encyclopedia of Type Strains, Phase IV (KMG-IV): sequencing the most valuable type-strain genomes for metagenomic binning, comparative biology and taxonomic classification.</title>
        <authorList>
            <person name="Goeker M."/>
        </authorList>
    </citation>
    <scope>NUCLEOTIDE SEQUENCE [LARGE SCALE GENOMIC DNA]</scope>
    <source>
        <strain evidence="1 2">DSM 25024</strain>
    </source>
</reference>
<dbReference type="Proteomes" id="UP000531216">
    <property type="component" value="Unassembled WGS sequence"/>
</dbReference>
<sequence>MITLEHLHAAAVKSCVRHNEKVQAKRREEVDGVAWALANKTSHSDSAWKERHAAELRLRAALAIEEVLAGLMREAEGSAR</sequence>
<dbReference type="RefSeq" id="WP_090964690.1">
    <property type="nucleotide sequence ID" value="NZ_FOOA01000014.1"/>
</dbReference>
<evidence type="ECO:0000313" key="1">
    <source>
        <dbReference type="EMBL" id="MBB3937714.1"/>
    </source>
</evidence>
<keyword evidence="2" id="KW-1185">Reference proteome</keyword>
<evidence type="ECO:0000313" key="2">
    <source>
        <dbReference type="Proteomes" id="UP000531216"/>
    </source>
</evidence>
<protein>
    <submittedName>
        <fullName evidence="1">Uncharacterized protein</fullName>
    </submittedName>
</protein>
<dbReference type="AlphaFoldDB" id="A0A7W6BTH6"/>
<accession>A0A7W6BTH6</accession>